<gene>
    <name evidence="1" type="ORF">FE782_09600</name>
</gene>
<keyword evidence="2" id="KW-1185">Reference proteome</keyword>
<evidence type="ECO:0000313" key="1">
    <source>
        <dbReference type="EMBL" id="TLS52221.1"/>
    </source>
</evidence>
<dbReference type="Proteomes" id="UP000309676">
    <property type="component" value="Unassembled WGS sequence"/>
</dbReference>
<comment type="caution">
    <text evidence="1">The sequence shown here is derived from an EMBL/GenBank/DDBJ whole genome shotgun (WGS) entry which is preliminary data.</text>
</comment>
<dbReference type="RefSeq" id="WP_138193878.1">
    <property type="nucleotide sequence ID" value="NZ_VCIW01000005.1"/>
</dbReference>
<sequence>MEDEESRAKKLFLSYHGSHSRMYREGDLDEYKGYNIPREVEIEWCEEFVMKHAKELSIRNWDAALNLEALSRNFQDSSILEKIVSFAARNTMSADSLVKLMYAESMIRIIQACKKAISRDQLFEACKVTVLLLESIMSGPLVLDPGHELSQASITDKKALNSRALKGINEIRGLLN</sequence>
<dbReference type="EMBL" id="VCIW01000005">
    <property type="protein sequence ID" value="TLS52221.1"/>
    <property type="molecule type" value="Genomic_DNA"/>
</dbReference>
<dbReference type="AlphaFoldDB" id="A0A5R9G906"/>
<accession>A0A5R9G906</accession>
<name>A0A5R9G906_9BACL</name>
<proteinExistence type="predicted"/>
<evidence type="ECO:0000313" key="2">
    <source>
        <dbReference type="Proteomes" id="UP000309676"/>
    </source>
</evidence>
<organism evidence="1 2">
    <name type="scientific">Paenibacillus antri</name>
    <dbReference type="NCBI Taxonomy" id="2582848"/>
    <lineage>
        <taxon>Bacteria</taxon>
        <taxon>Bacillati</taxon>
        <taxon>Bacillota</taxon>
        <taxon>Bacilli</taxon>
        <taxon>Bacillales</taxon>
        <taxon>Paenibacillaceae</taxon>
        <taxon>Paenibacillus</taxon>
    </lineage>
</organism>
<reference evidence="1 2" key="1">
    <citation type="submission" date="2019-05" db="EMBL/GenBank/DDBJ databases">
        <authorList>
            <person name="Narsing Rao M.P."/>
            <person name="Li W.J."/>
        </authorList>
    </citation>
    <scope>NUCLEOTIDE SEQUENCE [LARGE SCALE GENOMIC DNA]</scope>
    <source>
        <strain evidence="1 2">SYSU_K30003</strain>
    </source>
</reference>
<protein>
    <submittedName>
        <fullName evidence="1">Uncharacterized protein</fullName>
    </submittedName>
</protein>
<dbReference type="OrthoDB" id="2639206at2"/>